<name>A0A839E052_9PSEU</name>
<dbReference type="Proteomes" id="UP000569329">
    <property type="component" value="Unassembled WGS sequence"/>
</dbReference>
<dbReference type="RefSeq" id="WP_220480113.1">
    <property type="nucleotide sequence ID" value="NZ_JACGWZ010000002.1"/>
</dbReference>
<feature type="transmembrane region" description="Helical" evidence="8">
    <location>
        <begin position="304"/>
        <end position="322"/>
    </location>
</feature>
<feature type="region of interest" description="Disordered" evidence="7">
    <location>
        <begin position="411"/>
        <end position="485"/>
    </location>
</feature>
<comment type="caution">
    <text evidence="9">The sequence shown here is derived from an EMBL/GenBank/DDBJ whole genome shotgun (WGS) entry which is preliminary data.</text>
</comment>
<dbReference type="EMBL" id="JACGWZ010000002">
    <property type="protein sequence ID" value="MBA8824841.1"/>
    <property type="molecule type" value="Genomic_DNA"/>
</dbReference>
<dbReference type="Pfam" id="PF05977">
    <property type="entry name" value="MFS_3"/>
    <property type="match status" value="1"/>
</dbReference>
<keyword evidence="10" id="KW-1185">Reference proteome</keyword>
<feature type="transmembrane region" description="Helical" evidence="8">
    <location>
        <begin position="210"/>
        <end position="233"/>
    </location>
</feature>
<dbReference type="AlphaFoldDB" id="A0A839E052"/>
<keyword evidence="2" id="KW-0813">Transport</keyword>
<accession>A0A839E052</accession>
<dbReference type="SUPFAM" id="SSF103473">
    <property type="entry name" value="MFS general substrate transporter"/>
    <property type="match status" value="1"/>
</dbReference>
<dbReference type="PANTHER" id="PTHR23513">
    <property type="entry name" value="INTEGRAL MEMBRANE EFFLUX PROTEIN-RELATED"/>
    <property type="match status" value="1"/>
</dbReference>
<feature type="transmembrane region" description="Helical" evidence="8">
    <location>
        <begin position="280"/>
        <end position="298"/>
    </location>
</feature>
<dbReference type="CDD" id="cd06173">
    <property type="entry name" value="MFS_MefA_like"/>
    <property type="match status" value="1"/>
</dbReference>
<feature type="compositionally biased region" description="Polar residues" evidence="7">
    <location>
        <begin position="467"/>
        <end position="485"/>
    </location>
</feature>
<feature type="transmembrane region" description="Helical" evidence="8">
    <location>
        <begin position="343"/>
        <end position="361"/>
    </location>
</feature>
<feature type="transmembrane region" description="Helical" evidence="8">
    <location>
        <begin position="169"/>
        <end position="189"/>
    </location>
</feature>
<feature type="transmembrane region" description="Helical" evidence="8">
    <location>
        <begin position="253"/>
        <end position="273"/>
    </location>
</feature>
<dbReference type="InterPro" id="IPR036259">
    <property type="entry name" value="MFS_trans_sf"/>
</dbReference>
<evidence type="ECO:0000256" key="8">
    <source>
        <dbReference type="SAM" id="Phobius"/>
    </source>
</evidence>
<dbReference type="InterPro" id="IPR010290">
    <property type="entry name" value="TM_effector"/>
</dbReference>
<evidence type="ECO:0000313" key="9">
    <source>
        <dbReference type="EMBL" id="MBA8824841.1"/>
    </source>
</evidence>
<keyword evidence="6 8" id="KW-0472">Membrane</keyword>
<evidence type="ECO:0000256" key="2">
    <source>
        <dbReference type="ARBA" id="ARBA00022448"/>
    </source>
</evidence>
<keyword evidence="3" id="KW-1003">Cell membrane</keyword>
<keyword evidence="5 8" id="KW-1133">Transmembrane helix</keyword>
<proteinExistence type="predicted"/>
<feature type="transmembrane region" description="Helical" evidence="8">
    <location>
        <begin position="373"/>
        <end position="392"/>
    </location>
</feature>
<reference evidence="9 10" key="1">
    <citation type="submission" date="2020-07" db="EMBL/GenBank/DDBJ databases">
        <title>Sequencing the genomes of 1000 actinobacteria strains.</title>
        <authorList>
            <person name="Klenk H.-P."/>
        </authorList>
    </citation>
    <scope>NUCLEOTIDE SEQUENCE [LARGE SCALE GENOMIC DNA]</scope>
    <source>
        <strain evidence="9 10">DSM 45975</strain>
    </source>
</reference>
<evidence type="ECO:0000256" key="1">
    <source>
        <dbReference type="ARBA" id="ARBA00004651"/>
    </source>
</evidence>
<comment type="subcellular location">
    <subcellularLocation>
        <location evidence="1">Cell membrane</location>
        <topology evidence="1">Multi-pass membrane protein</topology>
    </subcellularLocation>
</comment>
<dbReference type="PANTHER" id="PTHR23513:SF11">
    <property type="entry name" value="STAPHYLOFERRIN A TRANSPORTER"/>
    <property type="match status" value="1"/>
</dbReference>
<evidence type="ECO:0000256" key="7">
    <source>
        <dbReference type="SAM" id="MobiDB-lite"/>
    </source>
</evidence>
<protein>
    <submittedName>
        <fullName evidence="9">MFS family permease</fullName>
    </submittedName>
</protein>
<evidence type="ECO:0000256" key="5">
    <source>
        <dbReference type="ARBA" id="ARBA00022989"/>
    </source>
</evidence>
<gene>
    <name evidence="9" type="ORF">FHX42_002188</name>
</gene>
<organism evidence="9 10">
    <name type="scientific">Halosaccharopolyspora lacisalsi</name>
    <dbReference type="NCBI Taxonomy" id="1000566"/>
    <lineage>
        <taxon>Bacteria</taxon>
        <taxon>Bacillati</taxon>
        <taxon>Actinomycetota</taxon>
        <taxon>Actinomycetes</taxon>
        <taxon>Pseudonocardiales</taxon>
        <taxon>Pseudonocardiaceae</taxon>
        <taxon>Halosaccharopolyspora</taxon>
    </lineage>
</organism>
<evidence type="ECO:0000256" key="4">
    <source>
        <dbReference type="ARBA" id="ARBA00022692"/>
    </source>
</evidence>
<evidence type="ECO:0000313" key="10">
    <source>
        <dbReference type="Proteomes" id="UP000569329"/>
    </source>
</evidence>
<evidence type="ECO:0000256" key="6">
    <source>
        <dbReference type="ARBA" id="ARBA00023136"/>
    </source>
</evidence>
<sequence length="485" mass="51451">MATTFRALKHPNYRRWATADFVSVSGAWMQNLGLNWLVLTMTGSAGLLGLSLLFQALPRILLGSWAGAVADRWRARRVLVVTQTLHAMLALTLAAVAWTHAPLTLVYGIALLSGTVTVFDGPALGRFASQLVSRDELGNALSLGSVISSGGRILGMSMAGALVGITGEGWLFVINSLSFVGVLVALMRIRSNRMYQLATSPPERAGAMAGLRYVLGHRSMIVVFLLSFMLSSLGRNYQVTMAAMSNGPLGTGAAGYGVLSVVFAVGTILGGFLAASRRELTLRLLLVMALATSVLQLVSGSTSIMLFFAVVVLPIAAGAVVIDTTITTRVQLDSAEDMRGRVLSAKGMVTAASGAAGGPVLGWLSEVFGPGHALQTAGLVTGMATVAVWVYLARMPERRWLPAEQKWVRLSTEQDHTEAPAESAADSPAEEQPHSTCEPRWVLKEGSRWAPAEVTTDEPRDLADEAQQLTQEIPAGTQQSGTGHR</sequence>
<dbReference type="GO" id="GO:0005886">
    <property type="term" value="C:plasma membrane"/>
    <property type="evidence" value="ECO:0007669"/>
    <property type="project" value="UniProtKB-SubCell"/>
</dbReference>
<keyword evidence="4 8" id="KW-0812">Transmembrane</keyword>
<dbReference type="Gene3D" id="1.20.1250.20">
    <property type="entry name" value="MFS general substrate transporter like domains"/>
    <property type="match status" value="1"/>
</dbReference>
<evidence type="ECO:0000256" key="3">
    <source>
        <dbReference type="ARBA" id="ARBA00022475"/>
    </source>
</evidence>